<keyword evidence="2" id="KW-1185">Reference proteome</keyword>
<proteinExistence type="predicted"/>
<dbReference type="GO" id="GO:0008115">
    <property type="term" value="F:sarcosine oxidase activity"/>
    <property type="evidence" value="ECO:0007669"/>
    <property type="project" value="InterPro"/>
</dbReference>
<dbReference type="InterPro" id="IPR006279">
    <property type="entry name" value="SoxD"/>
</dbReference>
<accession>A0A4Q1RBP4</accession>
<protein>
    <submittedName>
        <fullName evidence="1">Sarcosine oxidase subunit delta</fullName>
    </submittedName>
</protein>
<name>A0A4Q1RBP4_9ACTN</name>
<comment type="caution">
    <text evidence="1">The sequence shown here is derived from an EMBL/GenBank/DDBJ whole genome shotgun (WGS) entry which is preliminary data.</text>
</comment>
<evidence type="ECO:0000313" key="1">
    <source>
        <dbReference type="EMBL" id="RXS70933.1"/>
    </source>
</evidence>
<dbReference type="GO" id="GO:0046653">
    <property type="term" value="P:tetrahydrofolate metabolic process"/>
    <property type="evidence" value="ECO:0007669"/>
    <property type="project" value="InterPro"/>
</dbReference>
<dbReference type="Pfam" id="PF04267">
    <property type="entry name" value="SoxD"/>
    <property type="match status" value="1"/>
</dbReference>
<dbReference type="InterPro" id="IPR038561">
    <property type="entry name" value="SoxD_sf"/>
</dbReference>
<organism evidence="1 2">
    <name type="scientific">Streptomyces sioyaensis</name>
    <dbReference type="NCBI Taxonomy" id="67364"/>
    <lineage>
        <taxon>Bacteria</taxon>
        <taxon>Bacillati</taxon>
        <taxon>Actinomycetota</taxon>
        <taxon>Actinomycetes</taxon>
        <taxon>Kitasatosporales</taxon>
        <taxon>Streptomycetaceae</taxon>
        <taxon>Streptomyces</taxon>
    </lineage>
</organism>
<reference evidence="1 2" key="1">
    <citation type="submission" date="2019-01" db="EMBL/GenBank/DDBJ databases">
        <title>Draft genome sequences of the type strain Streptomyces sioyaensis DSM 40032 and its novel strain, TM32, a thermotolerant antibiotics-producing actinobacterium.</title>
        <authorList>
            <person name="Nakaew N."/>
            <person name="Lumyong S."/>
            <person name="Sloan W.T."/>
            <person name="Sungthong R."/>
        </authorList>
    </citation>
    <scope>NUCLEOTIDE SEQUENCE [LARGE SCALE GENOMIC DNA]</scope>
    <source>
        <strain evidence="1 2">DSM 40032</strain>
    </source>
</reference>
<evidence type="ECO:0000313" key="2">
    <source>
        <dbReference type="Proteomes" id="UP000289482"/>
    </source>
</evidence>
<dbReference type="AlphaFoldDB" id="A0A4Q1RBP4"/>
<dbReference type="RefSeq" id="WP_129244339.1">
    <property type="nucleotide sequence ID" value="NZ_JBIRSA010000017.1"/>
</dbReference>
<dbReference type="GeneID" id="95776789"/>
<sequence>MLLIPCPWCGDRDETEFGYGGQAHVPYPEAPETLTDAEWAEYLFVRDNPEGPFTEQWVHTAGCRRWFTLVRDTTCNDILAVHRTGTTNPVHP</sequence>
<gene>
    <name evidence="1" type="ORF">EST54_02070</name>
</gene>
<dbReference type="Gene3D" id="3.30.2270.10">
    <property type="entry name" value="Folate-binding superfamily"/>
    <property type="match status" value="1"/>
</dbReference>
<dbReference type="EMBL" id="SDIF01000003">
    <property type="protein sequence ID" value="RXS70933.1"/>
    <property type="molecule type" value="Genomic_DNA"/>
</dbReference>
<dbReference type="Proteomes" id="UP000289482">
    <property type="component" value="Unassembled WGS sequence"/>
</dbReference>